<reference evidence="1" key="1">
    <citation type="submission" date="2019-12" db="EMBL/GenBank/DDBJ databases">
        <title>An insight into the sialome of adult female Ixodes ricinus ticks feeding for 6 days.</title>
        <authorList>
            <person name="Perner J."/>
            <person name="Ribeiro J.M.C."/>
        </authorList>
    </citation>
    <scope>NUCLEOTIDE SEQUENCE</scope>
    <source>
        <strain evidence="1">Semi-engorged</strain>
        <tissue evidence="1">Salivary glands</tissue>
    </source>
</reference>
<evidence type="ECO:0000313" key="1">
    <source>
        <dbReference type="EMBL" id="MXU92846.1"/>
    </source>
</evidence>
<name>A0A6B0UT07_IXORI</name>
<sequence>MVLHHKPLALPAPLAVLVQVATHRGAKVVGRYLLEYASNRLLLLDQALAPFLIRVRPLLRLTGAKRDEAVVADTDRFGSLELQRHLVGRARGAHHLSARPAVVAPVGEAEPTGTKLAHSHPLVGNPQGCHMAQLRARG</sequence>
<dbReference type="AlphaFoldDB" id="A0A6B0UT07"/>
<dbReference type="EMBL" id="GIFC01010763">
    <property type="protein sequence ID" value="MXU92846.1"/>
    <property type="molecule type" value="Transcribed_RNA"/>
</dbReference>
<organism evidence="1">
    <name type="scientific">Ixodes ricinus</name>
    <name type="common">Common tick</name>
    <name type="synonym">Acarus ricinus</name>
    <dbReference type="NCBI Taxonomy" id="34613"/>
    <lineage>
        <taxon>Eukaryota</taxon>
        <taxon>Metazoa</taxon>
        <taxon>Ecdysozoa</taxon>
        <taxon>Arthropoda</taxon>
        <taxon>Chelicerata</taxon>
        <taxon>Arachnida</taxon>
        <taxon>Acari</taxon>
        <taxon>Parasitiformes</taxon>
        <taxon>Ixodida</taxon>
        <taxon>Ixodoidea</taxon>
        <taxon>Ixodidae</taxon>
        <taxon>Ixodinae</taxon>
        <taxon>Ixodes</taxon>
    </lineage>
</organism>
<protein>
    <submittedName>
        <fullName evidence="1">Uncharacterized protein</fullName>
    </submittedName>
</protein>
<accession>A0A6B0UT07</accession>
<proteinExistence type="predicted"/>